<dbReference type="InterPro" id="IPR013783">
    <property type="entry name" value="Ig-like_fold"/>
</dbReference>
<dbReference type="GO" id="GO:0019773">
    <property type="term" value="C:proteasome core complex, alpha-subunit complex"/>
    <property type="evidence" value="ECO:0007669"/>
    <property type="project" value="InterPro"/>
</dbReference>
<gene>
    <name evidence="4" type="ORF">FAZ97_19195</name>
</gene>
<dbReference type="SUPFAM" id="SSF49313">
    <property type="entry name" value="Cadherin-like"/>
    <property type="match status" value="2"/>
</dbReference>
<proteinExistence type="predicted"/>
<dbReference type="Proteomes" id="UP000434209">
    <property type="component" value="Chromosome 2"/>
</dbReference>
<evidence type="ECO:0000259" key="3">
    <source>
        <dbReference type="SMART" id="SM00948"/>
    </source>
</evidence>
<dbReference type="Gene3D" id="2.60.40.10">
    <property type="entry name" value="Immunoglobulins"/>
    <property type="match status" value="2"/>
</dbReference>
<feature type="domain" description="Proteasome alpha-type subunits" evidence="3">
    <location>
        <begin position="517"/>
        <end position="539"/>
    </location>
</feature>
<dbReference type="GO" id="GO:0006511">
    <property type="term" value="P:ubiquitin-dependent protein catabolic process"/>
    <property type="evidence" value="ECO:0007669"/>
    <property type="project" value="InterPro"/>
</dbReference>
<dbReference type="KEGG" id="pacp:FAZ97_19195"/>
<organism evidence="4 5">
    <name type="scientific">Paraburkholderia acidiphila</name>
    <dbReference type="NCBI Taxonomy" id="2571747"/>
    <lineage>
        <taxon>Bacteria</taxon>
        <taxon>Pseudomonadati</taxon>
        <taxon>Pseudomonadota</taxon>
        <taxon>Betaproteobacteria</taxon>
        <taxon>Burkholderiales</taxon>
        <taxon>Burkholderiaceae</taxon>
        <taxon>Paraburkholderia</taxon>
    </lineage>
</organism>
<dbReference type="OrthoDB" id="601499at2"/>
<dbReference type="Pfam" id="PF05345">
    <property type="entry name" value="He_PIG"/>
    <property type="match status" value="3"/>
</dbReference>
<sequence>MTADGGTTYSESNSLEVKSMLTKRCVTGLLVSLVTLAAGCQGNGSNGVTSAPPAGLAEHDSTVVYAQGIAIIPETLSNSGGAITQCSVSPPLPAGLVLDPHTCAISGTPTTVSNDTVYTITGSNEAGSESTRVEIEVKDAPIAPDGLDYLDQSVIYPTNAPITPNTPFTTGGEITQYSVSPALPAGLAIDPQTGIISGTPTTVTAPAVYTVTGANSVDSVQALLTIEVAAVAAPPADLVYVDPLPEDIVGVPIVDDEPVYTGGEVTQYSISPALPAGLSFNTQTGEITGTPTVELVQTTFFITASNSAGSVTTQITITVAAAQVGEWLPADAMNQARTRHTATLLPDGRVLVAGGNRKQALSSAEFFDPSTNSWIRTDSLALSRQAHSATLLSDGRVLVAGGFGTGGGNALTSAELFDPVAGKWSQTGSMAQQRDSHTATLLRDGRVLVAGGEGQGSSQGALSSAELYDPATGTWSPTGSLVQAREQHTATLLPDGRVLVAGGEGIGGAALATAELYDPATGTWSPTGNMNQARNAYAAAQLADGRVLAVGGSDGTNALATAELYDPATGTWSMTGSLRQARAFHTATLLTSGRVLVAGGNDGSNLFVSELYDPATGNWSQVGSLEQMREQHTATLLSDGRVLVAGGIGRGILAYTELFH</sequence>
<evidence type="ECO:0000313" key="4">
    <source>
        <dbReference type="EMBL" id="QGZ57066.1"/>
    </source>
</evidence>
<protein>
    <recommendedName>
        <fullName evidence="3">Proteasome alpha-type subunits domain-containing protein</fullName>
    </recommendedName>
</protein>
<dbReference type="RefSeq" id="WP_158760015.1">
    <property type="nucleotide sequence ID" value="NZ_CP046910.1"/>
</dbReference>
<dbReference type="InterPro" id="IPR037293">
    <property type="entry name" value="Gal_Oxidase_central_sf"/>
</dbReference>
<feature type="domain" description="Proteasome alpha-type subunits" evidence="3">
    <location>
        <begin position="468"/>
        <end position="490"/>
    </location>
</feature>
<dbReference type="Gene3D" id="2.120.10.80">
    <property type="entry name" value="Kelch-type beta propeller"/>
    <property type="match status" value="1"/>
</dbReference>
<feature type="domain" description="Proteasome alpha-type subunits" evidence="3">
    <location>
        <begin position="565"/>
        <end position="587"/>
    </location>
</feature>
<dbReference type="EMBL" id="CP046910">
    <property type="protein sequence ID" value="QGZ57066.1"/>
    <property type="molecule type" value="Genomic_DNA"/>
</dbReference>
<evidence type="ECO:0000256" key="2">
    <source>
        <dbReference type="ARBA" id="ARBA00022737"/>
    </source>
</evidence>
<dbReference type="GO" id="GO:0016020">
    <property type="term" value="C:membrane"/>
    <property type="evidence" value="ECO:0007669"/>
    <property type="project" value="InterPro"/>
</dbReference>
<dbReference type="PANTHER" id="PTHR46344:SF27">
    <property type="entry name" value="KELCH REPEAT SUPERFAMILY PROTEIN"/>
    <property type="match status" value="1"/>
</dbReference>
<dbReference type="SMART" id="SM00948">
    <property type="entry name" value="Proteasome_A_N"/>
    <property type="match status" value="3"/>
</dbReference>
<accession>A0A7Z2JA49</accession>
<dbReference type="Gene3D" id="2.130.10.80">
    <property type="entry name" value="Galactose oxidase/kelch, beta-propeller"/>
    <property type="match status" value="3"/>
</dbReference>
<dbReference type="Pfam" id="PF24681">
    <property type="entry name" value="Kelch_KLHDC2_KLHL20_DRC7"/>
    <property type="match status" value="1"/>
</dbReference>
<evidence type="ECO:0000313" key="5">
    <source>
        <dbReference type="Proteomes" id="UP000434209"/>
    </source>
</evidence>
<dbReference type="PANTHER" id="PTHR46344">
    <property type="entry name" value="OS02G0202900 PROTEIN"/>
    <property type="match status" value="1"/>
</dbReference>
<dbReference type="Pfam" id="PF01344">
    <property type="entry name" value="Kelch_1"/>
    <property type="match status" value="2"/>
</dbReference>
<evidence type="ECO:0000256" key="1">
    <source>
        <dbReference type="ARBA" id="ARBA00022441"/>
    </source>
</evidence>
<dbReference type="InterPro" id="IPR015915">
    <property type="entry name" value="Kelch-typ_b-propeller"/>
</dbReference>
<dbReference type="AlphaFoldDB" id="A0A7Z2JA49"/>
<dbReference type="InterPro" id="IPR000426">
    <property type="entry name" value="Proteasome_asu_N"/>
</dbReference>
<dbReference type="SMART" id="SM00612">
    <property type="entry name" value="Kelch"/>
    <property type="match status" value="6"/>
</dbReference>
<dbReference type="SUPFAM" id="SSF117281">
    <property type="entry name" value="Kelch motif"/>
    <property type="match status" value="2"/>
</dbReference>
<dbReference type="InterPro" id="IPR006652">
    <property type="entry name" value="Kelch_1"/>
</dbReference>
<name>A0A7Z2JA49_9BURK</name>
<keyword evidence="1" id="KW-0880">Kelch repeat</keyword>
<dbReference type="InterPro" id="IPR015919">
    <property type="entry name" value="Cadherin-like_sf"/>
</dbReference>
<reference evidence="4 5" key="1">
    <citation type="submission" date="2019-12" db="EMBL/GenBank/DDBJ databases">
        <title>Paraburkholderia acidiphila 7Q-K02 sp. nov and Paraburkholderia acidisoli DHF22 sp. nov., two strains isolated from forest soil.</title>
        <authorList>
            <person name="Gao Z."/>
            <person name="Qiu L."/>
        </authorList>
    </citation>
    <scope>NUCLEOTIDE SEQUENCE [LARGE SCALE GENOMIC DNA]</scope>
    <source>
        <strain evidence="4 5">7Q-K02</strain>
    </source>
</reference>
<dbReference type="GO" id="GO:0005509">
    <property type="term" value="F:calcium ion binding"/>
    <property type="evidence" value="ECO:0007669"/>
    <property type="project" value="InterPro"/>
</dbReference>
<keyword evidence="5" id="KW-1185">Reference proteome</keyword>
<keyword evidence="2" id="KW-0677">Repeat</keyword>